<evidence type="ECO:0000313" key="6">
    <source>
        <dbReference type="Proteomes" id="UP000736335"/>
    </source>
</evidence>
<dbReference type="InterPro" id="IPR005721">
    <property type="entry name" value="Ribosomal_uL22_euk/arc"/>
</dbReference>
<dbReference type="Gene3D" id="3.90.470.10">
    <property type="entry name" value="Ribosomal protein L22/L17"/>
    <property type="match status" value="1"/>
</dbReference>
<accession>A0A9P6HBQ0</accession>
<dbReference type="AlphaFoldDB" id="A0A9P6HBQ0"/>
<comment type="similarity">
    <text evidence="1 4">Belongs to the universal ribosomal protein uL22 family.</text>
</comment>
<keyword evidence="2 4" id="KW-0689">Ribosomal protein</keyword>
<dbReference type="OrthoDB" id="10254664at2759"/>
<evidence type="ECO:0000256" key="4">
    <source>
        <dbReference type="RuleBase" id="RU004005"/>
    </source>
</evidence>
<evidence type="ECO:0000256" key="2">
    <source>
        <dbReference type="ARBA" id="ARBA00022980"/>
    </source>
</evidence>
<dbReference type="GO" id="GO:0003735">
    <property type="term" value="F:structural constituent of ribosome"/>
    <property type="evidence" value="ECO:0007669"/>
    <property type="project" value="InterPro"/>
</dbReference>
<reference evidence="5" key="2">
    <citation type="submission" date="2020-11" db="EMBL/GenBank/DDBJ databases">
        <authorList>
            <consortium name="DOE Joint Genome Institute"/>
            <person name="Kuo A."/>
            <person name="Miyauchi S."/>
            <person name="Kiss E."/>
            <person name="Drula E."/>
            <person name="Kohler A."/>
            <person name="Sanchez-Garcia M."/>
            <person name="Andreopoulos B."/>
            <person name="Barry K.W."/>
            <person name="Bonito G."/>
            <person name="Buee M."/>
            <person name="Carver A."/>
            <person name="Chen C."/>
            <person name="Cichocki N."/>
            <person name="Clum A."/>
            <person name="Culley D."/>
            <person name="Crous P.W."/>
            <person name="Fauchery L."/>
            <person name="Girlanda M."/>
            <person name="Hayes R."/>
            <person name="Keri Z."/>
            <person name="Labutti K."/>
            <person name="Lipzen A."/>
            <person name="Lombard V."/>
            <person name="Magnuson J."/>
            <person name="Maillard F."/>
            <person name="Morin E."/>
            <person name="Murat C."/>
            <person name="Nolan M."/>
            <person name="Ohm R."/>
            <person name="Pangilinan J."/>
            <person name="Pereira M."/>
            <person name="Perotto S."/>
            <person name="Peter M."/>
            <person name="Riley R."/>
            <person name="Sitrit Y."/>
            <person name="Stielow B."/>
            <person name="Szollosi G."/>
            <person name="Zifcakova L."/>
            <person name="Stursova M."/>
            <person name="Spatafora J.W."/>
            <person name="Tedersoo L."/>
            <person name="Vaario L.-M."/>
            <person name="Yamada A."/>
            <person name="Yan M."/>
            <person name="Wang P."/>
            <person name="Xu J."/>
            <person name="Bruns T."/>
            <person name="Baldrian P."/>
            <person name="Vilgalys R."/>
            <person name="Henrissat B."/>
            <person name="Grigoriev I.V."/>
            <person name="Hibbett D."/>
            <person name="Nagy L.G."/>
            <person name="Martin F.M."/>
        </authorList>
    </citation>
    <scope>NUCLEOTIDE SEQUENCE</scope>
    <source>
        <strain evidence="5">UH-Tt-Lm1</strain>
    </source>
</reference>
<sequence>SFKFIPGRLKDAEANADSKTLGPMRLPIKNIVVQQAPVWRRRTYRTHGPISPSQGHPCRG</sequence>
<evidence type="ECO:0000313" key="5">
    <source>
        <dbReference type="EMBL" id="KAF9783307.1"/>
    </source>
</evidence>
<comment type="caution">
    <text evidence="5">The sequence shown here is derived from an EMBL/GenBank/DDBJ whole genome shotgun (WGS) entry which is preliminary data.</text>
</comment>
<feature type="non-terminal residue" evidence="5">
    <location>
        <position position="1"/>
    </location>
</feature>
<protein>
    <submittedName>
        <fullName evidence="5">Uncharacterized protein</fullName>
    </submittedName>
</protein>
<reference evidence="5" key="1">
    <citation type="journal article" date="2020" name="Nat. Commun.">
        <title>Large-scale genome sequencing of mycorrhizal fungi provides insights into the early evolution of symbiotic traits.</title>
        <authorList>
            <person name="Miyauchi S."/>
            <person name="Kiss E."/>
            <person name="Kuo A."/>
            <person name="Drula E."/>
            <person name="Kohler A."/>
            <person name="Sanchez-Garcia M."/>
            <person name="Morin E."/>
            <person name="Andreopoulos B."/>
            <person name="Barry K.W."/>
            <person name="Bonito G."/>
            <person name="Buee M."/>
            <person name="Carver A."/>
            <person name="Chen C."/>
            <person name="Cichocki N."/>
            <person name="Clum A."/>
            <person name="Culley D."/>
            <person name="Crous P.W."/>
            <person name="Fauchery L."/>
            <person name="Girlanda M."/>
            <person name="Hayes R.D."/>
            <person name="Keri Z."/>
            <person name="LaButti K."/>
            <person name="Lipzen A."/>
            <person name="Lombard V."/>
            <person name="Magnuson J."/>
            <person name="Maillard F."/>
            <person name="Murat C."/>
            <person name="Nolan M."/>
            <person name="Ohm R.A."/>
            <person name="Pangilinan J."/>
            <person name="Pereira M.F."/>
            <person name="Perotto S."/>
            <person name="Peter M."/>
            <person name="Pfister S."/>
            <person name="Riley R."/>
            <person name="Sitrit Y."/>
            <person name="Stielow J.B."/>
            <person name="Szollosi G."/>
            <person name="Zifcakova L."/>
            <person name="Stursova M."/>
            <person name="Spatafora J.W."/>
            <person name="Tedersoo L."/>
            <person name="Vaario L.M."/>
            <person name="Yamada A."/>
            <person name="Yan M."/>
            <person name="Wang P."/>
            <person name="Xu J."/>
            <person name="Bruns T."/>
            <person name="Baldrian P."/>
            <person name="Vilgalys R."/>
            <person name="Dunand C."/>
            <person name="Henrissat B."/>
            <person name="Grigoriev I.V."/>
            <person name="Hibbett D."/>
            <person name="Nagy L.G."/>
            <person name="Martin F.M."/>
        </authorList>
    </citation>
    <scope>NUCLEOTIDE SEQUENCE</scope>
    <source>
        <strain evidence="5">UH-Tt-Lm1</strain>
    </source>
</reference>
<name>A0A9P6HBQ0_9AGAM</name>
<dbReference type="InterPro" id="IPR036394">
    <property type="entry name" value="Ribosomal_uL22_sf"/>
</dbReference>
<keyword evidence="6" id="KW-1185">Reference proteome</keyword>
<keyword evidence="3 4" id="KW-0687">Ribonucleoprotein</keyword>
<dbReference type="GO" id="GO:0002181">
    <property type="term" value="P:cytoplasmic translation"/>
    <property type="evidence" value="ECO:0007669"/>
    <property type="project" value="TreeGrafter"/>
</dbReference>
<dbReference type="PANTHER" id="PTHR11593:SF10">
    <property type="entry name" value="60S RIBOSOMAL PROTEIN L17"/>
    <property type="match status" value="1"/>
</dbReference>
<dbReference type="Pfam" id="PF00237">
    <property type="entry name" value="Ribosomal_L22"/>
    <property type="match status" value="1"/>
</dbReference>
<dbReference type="PANTHER" id="PTHR11593">
    <property type="entry name" value="60S RIBOSOMAL PROTEIN L17"/>
    <property type="match status" value="1"/>
</dbReference>
<gene>
    <name evidence="5" type="ORF">BJ322DRAFT_1008077</name>
</gene>
<evidence type="ECO:0000256" key="1">
    <source>
        <dbReference type="ARBA" id="ARBA00009451"/>
    </source>
</evidence>
<proteinExistence type="inferred from homology"/>
<organism evidence="5 6">
    <name type="scientific">Thelephora terrestris</name>
    <dbReference type="NCBI Taxonomy" id="56493"/>
    <lineage>
        <taxon>Eukaryota</taxon>
        <taxon>Fungi</taxon>
        <taxon>Dikarya</taxon>
        <taxon>Basidiomycota</taxon>
        <taxon>Agaricomycotina</taxon>
        <taxon>Agaricomycetes</taxon>
        <taxon>Thelephorales</taxon>
        <taxon>Thelephoraceae</taxon>
        <taxon>Thelephora</taxon>
    </lineage>
</organism>
<dbReference type="GO" id="GO:0022625">
    <property type="term" value="C:cytosolic large ribosomal subunit"/>
    <property type="evidence" value="ECO:0007669"/>
    <property type="project" value="TreeGrafter"/>
</dbReference>
<dbReference type="EMBL" id="WIUZ02000010">
    <property type="protein sequence ID" value="KAF9783307.1"/>
    <property type="molecule type" value="Genomic_DNA"/>
</dbReference>
<dbReference type="SUPFAM" id="SSF54843">
    <property type="entry name" value="Ribosomal protein L22"/>
    <property type="match status" value="1"/>
</dbReference>
<dbReference type="InterPro" id="IPR001063">
    <property type="entry name" value="Ribosomal_uL22"/>
</dbReference>
<evidence type="ECO:0000256" key="3">
    <source>
        <dbReference type="ARBA" id="ARBA00023274"/>
    </source>
</evidence>
<dbReference type="Proteomes" id="UP000736335">
    <property type="component" value="Unassembled WGS sequence"/>
</dbReference>